<organism evidence="1 2">
    <name type="scientific">Stephania yunnanensis</name>
    <dbReference type="NCBI Taxonomy" id="152371"/>
    <lineage>
        <taxon>Eukaryota</taxon>
        <taxon>Viridiplantae</taxon>
        <taxon>Streptophyta</taxon>
        <taxon>Embryophyta</taxon>
        <taxon>Tracheophyta</taxon>
        <taxon>Spermatophyta</taxon>
        <taxon>Magnoliopsida</taxon>
        <taxon>Ranunculales</taxon>
        <taxon>Menispermaceae</taxon>
        <taxon>Menispermoideae</taxon>
        <taxon>Cissampelideae</taxon>
        <taxon>Stephania</taxon>
    </lineage>
</organism>
<comment type="caution">
    <text evidence="1">The sequence shown here is derived from an EMBL/GenBank/DDBJ whole genome shotgun (WGS) entry which is preliminary data.</text>
</comment>
<sequence>MSWEKPISMNCRLVAQFQQLMMMRTHWFSLIVVGASSTEGCERRKDVSLKLDKLSIQTLKNCP</sequence>
<accession>A0AAP0HQ20</accession>
<evidence type="ECO:0000313" key="1">
    <source>
        <dbReference type="EMBL" id="KAK9092637.1"/>
    </source>
</evidence>
<reference evidence="1 2" key="1">
    <citation type="submission" date="2024-01" db="EMBL/GenBank/DDBJ databases">
        <title>Genome assemblies of Stephania.</title>
        <authorList>
            <person name="Yang L."/>
        </authorList>
    </citation>
    <scope>NUCLEOTIDE SEQUENCE [LARGE SCALE GENOMIC DNA]</scope>
    <source>
        <strain evidence="1">YNDBR</strain>
        <tissue evidence="1">Leaf</tissue>
    </source>
</reference>
<name>A0AAP0HQ20_9MAGN</name>
<gene>
    <name evidence="1" type="ORF">Syun_027548</name>
</gene>
<evidence type="ECO:0000313" key="2">
    <source>
        <dbReference type="Proteomes" id="UP001420932"/>
    </source>
</evidence>
<dbReference type="EMBL" id="JBBNAF010000012">
    <property type="protein sequence ID" value="KAK9092637.1"/>
    <property type="molecule type" value="Genomic_DNA"/>
</dbReference>
<dbReference type="AlphaFoldDB" id="A0AAP0HQ20"/>
<keyword evidence="2" id="KW-1185">Reference proteome</keyword>
<dbReference type="Proteomes" id="UP001420932">
    <property type="component" value="Unassembled WGS sequence"/>
</dbReference>
<protein>
    <submittedName>
        <fullName evidence="1">Uncharacterized protein</fullName>
    </submittedName>
</protein>
<proteinExistence type="predicted"/>